<evidence type="ECO:0000256" key="4">
    <source>
        <dbReference type="ARBA" id="ARBA00022803"/>
    </source>
</evidence>
<feature type="domain" description="HTH luxR-type" evidence="9">
    <location>
        <begin position="523"/>
        <end position="550"/>
    </location>
</feature>
<sequence length="569" mass="65917">MMRNGFVFFAAGMLGWFLVGCSSPPSETADPTVQTHLDSLLRKAIRSTNDLNFEQAHAELTEVVTRAQEQGDAKNEILGNINMGALYLKYNVHEEALKYFLQSLELATKYKKDDLLNTIYNNIGIVYAANNATDKAVEYYEKAVEISRTQVNKRRLALNYINLGTELNHKGDDSLALAYFKEALSIFKKDIDTLNASIAINSIANLHYMRGRYDSALIKYREAYDLNLKVNDMFYHPQYCLGIGKTFSNLRQYDSATLYLQKAVQGFFETSSTEDIEDAYYWLARTAEASGNTNDALKYSNLTLAWKDSLLREKTSKWISELQMRYEFGKKENEIEQLQAEATRQRLFWIGVVVIGMVIAALLFFALRTQNINLHQKNVILQQDQEVTRLTLEKNRVEREQLEKDIVATEKLNALEQERMKQELTFKDRELATKTLHLVNKNEIFDSIYKVLNTIDPADGQNIKSPLDKAKKIIRGNNNIDQVWMDFKRHFEEVHPRFFSQLLEAYPDLSPNDLRLCAYLLIDLNSKEIAQIYNISPESIRKKKQRLREKLHLEKDEDVKILLKRYKTI</sequence>
<protein>
    <submittedName>
        <fullName evidence="10">Tfp pilus assembly protein PilF</fullName>
    </submittedName>
</protein>
<dbReference type="SMART" id="SM00028">
    <property type="entry name" value="TPR"/>
    <property type="match status" value="5"/>
</dbReference>
<dbReference type="GO" id="GO:0005737">
    <property type="term" value="C:cytoplasm"/>
    <property type="evidence" value="ECO:0007669"/>
    <property type="project" value="UniProtKB-SubCell"/>
</dbReference>
<keyword evidence="8" id="KW-0812">Transmembrane</keyword>
<evidence type="ECO:0000256" key="5">
    <source>
        <dbReference type="ARBA" id="ARBA00038253"/>
    </source>
</evidence>
<keyword evidence="7" id="KW-0175">Coiled coil</keyword>
<dbReference type="PROSITE" id="PS51257">
    <property type="entry name" value="PROKAR_LIPOPROTEIN"/>
    <property type="match status" value="1"/>
</dbReference>
<feature type="transmembrane region" description="Helical" evidence="8">
    <location>
        <begin position="347"/>
        <end position="367"/>
    </location>
</feature>
<dbReference type="Proteomes" id="UP000184212">
    <property type="component" value="Unassembled WGS sequence"/>
</dbReference>
<comment type="similarity">
    <text evidence="5">Belongs to the Rap family.</text>
</comment>
<keyword evidence="8" id="KW-1133">Transmembrane helix</keyword>
<keyword evidence="8" id="KW-0472">Membrane</keyword>
<dbReference type="InterPro" id="IPR000792">
    <property type="entry name" value="Tscrpt_reg_LuxR_C"/>
</dbReference>
<dbReference type="AlphaFoldDB" id="A0A1M5TRA9"/>
<dbReference type="PANTHER" id="PTHR46630:SF1">
    <property type="entry name" value="TETRATRICOPEPTIDE REPEAT PROTEIN 29"/>
    <property type="match status" value="1"/>
</dbReference>
<keyword evidence="11" id="KW-1185">Reference proteome</keyword>
<dbReference type="InterPro" id="IPR016032">
    <property type="entry name" value="Sig_transdc_resp-reg_C-effctor"/>
</dbReference>
<dbReference type="STRING" id="947013.SAMN04488109_4231"/>
<feature type="repeat" description="TPR" evidence="6">
    <location>
        <begin position="157"/>
        <end position="190"/>
    </location>
</feature>
<name>A0A1M5TRA9_9BACT</name>
<evidence type="ECO:0000313" key="11">
    <source>
        <dbReference type="Proteomes" id="UP000184212"/>
    </source>
</evidence>
<evidence type="ECO:0000259" key="9">
    <source>
        <dbReference type="PROSITE" id="PS00622"/>
    </source>
</evidence>
<dbReference type="PROSITE" id="PS00622">
    <property type="entry name" value="HTH_LUXR_1"/>
    <property type="match status" value="1"/>
</dbReference>
<evidence type="ECO:0000256" key="2">
    <source>
        <dbReference type="ARBA" id="ARBA00022490"/>
    </source>
</evidence>
<accession>A0A1M5TRA9</accession>
<dbReference type="SMART" id="SM00421">
    <property type="entry name" value="HTH_LUXR"/>
    <property type="match status" value="1"/>
</dbReference>
<dbReference type="InterPro" id="IPR051476">
    <property type="entry name" value="Bac_ResReg_Asp_Phosphatase"/>
</dbReference>
<evidence type="ECO:0000256" key="3">
    <source>
        <dbReference type="ARBA" id="ARBA00022737"/>
    </source>
</evidence>
<dbReference type="Gene3D" id="1.10.10.10">
    <property type="entry name" value="Winged helix-like DNA-binding domain superfamily/Winged helix DNA-binding domain"/>
    <property type="match status" value="1"/>
</dbReference>
<dbReference type="PROSITE" id="PS50005">
    <property type="entry name" value="TPR"/>
    <property type="match status" value="3"/>
</dbReference>
<gene>
    <name evidence="10" type="ORF">SAMN04488109_4231</name>
</gene>
<evidence type="ECO:0000256" key="6">
    <source>
        <dbReference type="PROSITE-ProRule" id="PRU00339"/>
    </source>
</evidence>
<dbReference type="SUPFAM" id="SSF46894">
    <property type="entry name" value="C-terminal effector domain of the bipartite response regulators"/>
    <property type="match status" value="1"/>
</dbReference>
<dbReference type="RefSeq" id="WP_073137946.1">
    <property type="nucleotide sequence ID" value="NZ_FQWQ01000003.1"/>
</dbReference>
<dbReference type="InterPro" id="IPR036388">
    <property type="entry name" value="WH-like_DNA-bd_sf"/>
</dbReference>
<feature type="coiled-coil region" evidence="7">
    <location>
        <begin position="380"/>
        <end position="419"/>
    </location>
</feature>
<feature type="repeat" description="TPR" evidence="6">
    <location>
        <begin position="117"/>
        <end position="150"/>
    </location>
</feature>
<dbReference type="Pfam" id="PF13424">
    <property type="entry name" value="TPR_12"/>
    <property type="match status" value="2"/>
</dbReference>
<proteinExistence type="inferred from homology"/>
<dbReference type="SUPFAM" id="SSF48452">
    <property type="entry name" value="TPR-like"/>
    <property type="match status" value="1"/>
</dbReference>
<organism evidence="10 11">
    <name type="scientific">Chryseolinea serpens</name>
    <dbReference type="NCBI Taxonomy" id="947013"/>
    <lineage>
        <taxon>Bacteria</taxon>
        <taxon>Pseudomonadati</taxon>
        <taxon>Bacteroidota</taxon>
        <taxon>Cytophagia</taxon>
        <taxon>Cytophagales</taxon>
        <taxon>Fulvivirgaceae</taxon>
        <taxon>Chryseolinea</taxon>
    </lineage>
</organism>
<feature type="repeat" description="TPR" evidence="6">
    <location>
        <begin position="77"/>
        <end position="110"/>
    </location>
</feature>
<dbReference type="InterPro" id="IPR011990">
    <property type="entry name" value="TPR-like_helical_dom_sf"/>
</dbReference>
<keyword evidence="2" id="KW-0963">Cytoplasm</keyword>
<dbReference type="EMBL" id="FQWQ01000003">
    <property type="protein sequence ID" value="SHH53302.1"/>
    <property type="molecule type" value="Genomic_DNA"/>
</dbReference>
<evidence type="ECO:0000256" key="7">
    <source>
        <dbReference type="SAM" id="Coils"/>
    </source>
</evidence>
<dbReference type="Gene3D" id="1.25.40.10">
    <property type="entry name" value="Tetratricopeptide repeat domain"/>
    <property type="match status" value="3"/>
</dbReference>
<comment type="subcellular location">
    <subcellularLocation>
        <location evidence="1">Cytoplasm</location>
    </subcellularLocation>
</comment>
<keyword evidence="3" id="KW-0677">Repeat</keyword>
<dbReference type="GO" id="GO:0006355">
    <property type="term" value="P:regulation of DNA-templated transcription"/>
    <property type="evidence" value="ECO:0007669"/>
    <property type="project" value="InterPro"/>
</dbReference>
<dbReference type="InterPro" id="IPR019734">
    <property type="entry name" value="TPR_rpt"/>
</dbReference>
<evidence type="ECO:0000256" key="1">
    <source>
        <dbReference type="ARBA" id="ARBA00004496"/>
    </source>
</evidence>
<evidence type="ECO:0000256" key="8">
    <source>
        <dbReference type="SAM" id="Phobius"/>
    </source>
</evidence>
<dbReference type="GO" id="GO:0003677">
    <property type="term" value="F:DNA binding"/>
    <property type="evidence" value="ECO:0007669"/>
    <property type="project" value="InterPro"/>
</dbReference>
<keyword evidence="4 6" id="KW-0802">TPR repeat</keyword>
<dbReference type="OrthoDB" id="1523128at2"/>
<reference evidence="10 11" key="1">
    <citation type="submission" date="2016-11" db="EMBL/GenBank/DDBJ databases">
        <authorList>
            <person name="Jaros S."/>
            <person name="Januszkiewicz K."/>
            <person name="Wedrychowicz H."/>
        </authorList>
    </citation>
    <scope>NUCLEOTIDE SEQUENCE [LARGE SCALE GENOMIC DNA]</scope>
    <source>
        <strain evidence="10 11">DSM 24574</strain>
    </source>
</reference>
<evidence type="ECO:0000313" key="10">
    <source>
        <dbReference type="EMBL" id="SHH53302.1"/>
    </source>
</evidence>
<dbReference type="PANTHER" id="PTHR46630">
    <property type="entry name" value="TETRATRICOPEPTIDE REPEAT PROTEIN 29"/>
    <property type="match status" value="1"/>
</dbReference>